<keyword evidence="1" id="KW-1133">Transmembrane helix</keyword>
<keyword evidence="1" id="KW-0812">Transmembrane</keyword>
<dbReference type="AlphaFoldDB" id="A0AAI9K668"/>
<sequence length="157" mass="17746">MLAEWLKNIVVCSILFSVVLYIAPDPKMRRYVQSAVGFVMMMVVINPVIGWLGYADRIEFNTYSESLGMDVAEGDDEMYVRAMEEVVERFISDNCNADAVVRIVTGEELGIDSMEIYIQSDKVDTDGLRSAVSEEYGVDENRITIRRGNTDHMQEGL</sequence>
<dbReference type="InterPro" id="IPR014245">
    <property type="entry name" value="Spore_III_AF"/>
</dbReference>
<gene>
    <name evidence="2" type="ORF">COEU31_11520</name>
</gene>
<evidence type="ECO:0000313" key="2">
    <source>
        <dbReference type="EMBL" id="GFO94106.1"/>
    </source>
</evidence>
<reference evidence="2" key="1">
    <citation type="submission" date="2020-06" db="EMBL/GenBank/DDBJ databases">
        <title>Characterization of fructooligosaccharide metabolism and fructooligosaccharide-degrading enzymes in human commensal butyrate producers.</title>
        <authorList>
            <person name="Tanno H."/>
            <person name="Fujii T."/>
            <person name="Hirano K."/>
            <person name="Maeno S."/>
            <person name="Tonozuka T."/>
            <person name="Sakamoto M."/>
            <person name="Ohkuma M."/>
            <person name="Tochio T."/>
            <person name="Endo A."/>
        </authorList>
    </citation>
    <scope>NUCLEOTIDE SEQUENCE</scope>
    <source>
        <strain evidence="2">JCM 31265</strain>
    </source>
</reference>
<feature type="transmembrane region" description="Helical" evidence="1">
    <location>
        <begin position="35"/>
        <end position="54"/>
    </location>
</feature>
<evidence type="ECO:0000313" key="3">
    <source>
        <dbReference type="Proteomes" id="UP000660047"/>
    </source>
</evidence>
<dbReference type="Proteomes" id="UP000660047">
    <property type="component" value="Unassembled WGS sequence"/>
</dbReference>
<accession>A0AAI9K668</accession>
<name>A0AAI9K668_9FIRM</name>
<evidence type="ECO:0000256" key="1">
    <source>
        <dbReference type="SAM" id="Phobius"/>
    </source>
</evidence>
<feature type="transmembrane region" description="Helical" evidence="1">
    <location>
        <begin position="6"/>
        <end position="23"/>
    </location>
</feature>
<keyword evidence="1" id="KW-0472">Membrane</keyword>
<comment type="caution">
    <text evidence="2">The sequence shown here is derived from an EMBL/GenBank/DDBJ whole genome shotgun (WGS) entry which is preliminary data.</text>
</comment>
<dbReference type="Pfam" id="PF09581">
    <property type="entry name" value="Spore_III_AF"/>
    <property type="match status" value="1"/>
</dbReference>
<organism evidence="2 3">
    <name type="scientific">Coprococcus eutactus</name>
    <dbReference type="NCBI Taxonomy" id="33043"/>
    <lineage>
        <taxon>Bacteria</taxon>
        <taxon>Bacillati</taxon>
        <taxon>Bacillota</taxon>
        <taxon>Clostridia</taxon>
        <taxon>Lachnospirales</taxon>
        <taxon>Lachnospiraceae</taxon>
        <taxon>Coprococcus</taxon>
    </lineage>
</organism>
<dbReference type="RefSeq" id="WP_015533562.1">
    <property type="nucleotide sequence ID" value="NZ_BLYL01000005.1"/>
</dbReference>
<dbReference type="EMBL" id="BLYL01000005">
    <property type="protein sequence ID" value="GFO94106.1"/>
    <property type="molecule type" value="Genomic_DNA"/>
</dbReference>
<proteinExistence type="predicted"/>
<evidence type="ECO:0008006" key="4">
    <source>
        <dbReference type="Google" id="ProtNLM"/>
    </source>
</evidence>
<protein>
    <recommendedName>
        <fullName evidence="4">Stage III sporulation protein AF</fullName>
    </recommendedName>
</protein>